<evidence type="ECO:0000259" key="1">
    <source>
        <dbReference type="Pfam" id="PF02470"/>
    </source>
</evidence>
<dbReference type="EMBL" id="LIBO01000042">
    <property type="protein sequence ID" value="KRO62697.1"/>
    <property type="molecule type" value="Genomic_DNA"/>
</dbReference>
<comment type="caution">
    <text evidence="2">The sequence shown here is derived from an EMBL/GenBank/DDBJ whole genome shotgun (WGS) entry which is preliminary data.</text>
</comment>
<proteinExistence type="predicted"/>
<dbReference type="InterPro" id="IPR052336">
    <property type="entry name" value="MlaD_Phospholipid_Transporter"/>
</dbReference>
<evidence type="ECO:0000313" key="3">
    <source>
        <dbReference type="Proteomes" id="UP000051269"/>
    </source>
</evidence>
<organism evidence="2 3">
    <name type="scientific">Verrucomicrobia subdivision 6 bacterium BACL9 MAG-120507-bin52</name>
    <dbReference type="NCBI Taxonomy" id="1655590"/>
    <lineage>
        <taxon>Bacteria</taxon>
        <taxon>Pseudomonadati</taxon>
        <taxon>Verrucomicrobiota</taxon>
        <taxon>Verrucomicrobiia</taxon>
        <taxon>Verrucomicrobiales</taxon>
        <taxon>Verrucomicrobia subdivision 6</taxon>
    </lineage>
</organism>
<gene>
    <name evidence="2" type="ORF">ABR82_00520</name>
</gene>
<dbReference type="Proteomes" id="UP000051269">
    <property type="component" value="Unassembled WGS sequence"/>
</dbReference>
<accession>A0A0R2RJ14</accession>
<reference evidence="2 3" key="1">
    <citation type="submission" date="2015-10" db="EMBL/GenBank/DDBJ databases">
        <title>Metagenome-Assembled Genomes uncover a global brackish microbiome.</title>
        <authorList>
            <person name="Hugerth L.W."/>
            <person name="Larsson J."/>
            <person name="Alneberg J."/>
            <person name="Lindh M.V."/>
            <person name="Legrand C."/>
            <person name="Pinhassi J."/>
            <person name="Andersson A.F."/>
        </authorList>
    </citation>
    <scope>NUCLEOTIDE SEQUENCE [LARGE SCALE GENOMIC DNA]</scope>
    <source>
        <strain evidence="2">BACL18 MAG-120507-bin52</strain>
    </source>
</reference>
<dbReference type="AlphaFoldDB" id="A0A0R2RJ14"/>
<dbReference type="PANTHER" id="PTHR33371:SF4">
    <property type="entry name" value="INTERMEMBRANE PHOSPHOLIPID TRANSPORT SYSTEM BINDING PROTEIN MLAD"/>
    <property type="match status" value="1"/>
</dbReference>
<protein>
    <recommendedName>
        <fullName evidence="1">Mce/MlaD domain-containing protein</fullName>
    </recommendedName>
</protein>
<evidence type="ECO:0000313" key="2">
    <source>
        <dbReference type="EMBL" id="KRO62697.1"/>
    </source>
</evidence>
<dbReference type="PANTHER" id="PTHR33371">
    <property type="entry name" value="INTERMEMBRANE PHOSPHOLIPID TRANSPORT SYSTEM BINDING PROTEIN MLAD-RELATED"/>
    <property type="match status" value="1"/>
</dbReference>
<dbReference type="Pfam" id="PF02470">
    <property type="entry name" value="MlaD"/>
    <property type="match status" value="1"/>
</dbReference>
<sequence>MKKVRSDFLIAAAVILCSLVLLGALSLAISGTDLNRPKAVLTIDLPSAVGLDRQAQVRYAGTIAGRIRSIRPLTDEERLKESPGCLIRVVAEIRHPLPTIRSGTVAAVISDTVLAEKYLNLEPGPIVNPPLPPGAVIYAKHSANLDEVLTSGKSLLDGVNTLLTKNETAVTQAVLDIKNVLENFKVVATYAKTFMGTVARKPWRLLWGGPVPRLPSEESILKTDQVVPAPVPND</sequence>
<feature type="domain" description="Mce/MlaD" evidence="1">
    <location>
        <begin position="41"/>
        <end position="124"/>
    </location>
</feature>
<dbReference type="InterPro" id="IPR003399">
    <property type="entry name" value="Mce/MlaD"/>
</dbReference>
<name>A0A0R2RJ14_9BACT</name>